<dbReference type="RefSeq" id="WP_344980036.1">
    <property type="nucleotide sequence ID" value="NZ_BAAAVI010000072.1"/>
</dbReference>
<comment type="caution">
    <text evidence="1">The sequence shown here is derived from an EMBL/GenBank/DDBJ whole genome shotgun (WGS) entry which is preliminary data.</text>
</comment>
<accession>A0ABN3W704</accession>
<proteinExistence type="predicted"/>
<evidence type="ECO:0000313" key="1">
    <source>
        <dbReference type="EMBL" id="GAA2901756.1"/>
    </source>
</evidence>
<name>A0ABN3W704_9ACTN</name>
<sequence>MDKRVGQWAGANNVETVYTPIGFSWSNRIEAQSTALREFTLNDTGHAGHREQGSMIRRYIARRNRNTDKSRLRRIVERADAA</sequence>
<evidence type="ECO:0000313" key="2">
    <source>
        <dbReference type="Proteomes" id="UP001500831"/>
    </source>
</evidence>
<evidence type="ECO:0008006" key="3">
    <source>
        <dbReference type="Google" id="ProtNLM"/>
    </source>
</evidence>
<gene>
    <name evidence="1" type="ORF">GCM10010517_67560</name>
</gene>
<organism evidence="1 2">
    <name type="scientific">Streptosporangium fragile</name>
    <dbReference type="NCBI Taxonomy" id="46186"/>
    <lineage>
        <taxon>Bacteria</taxon>
        <taxon>Bacillati</taxon>
        <taxon>Actinomycetota</taxon>
        <taxon>Actinomycetes</taxon>
        <taxon>Streptosporangiales</taxon>
        <taxon>Streptosporangiaceae</taxon>
        <taxon>Streptosporangium</taxon>
    </lineage>
</organism>
<dbReference type="Proteomes" id="UP001500831">
    <property type="component" value="Unassembled WGS sequence"/>
</dbReference>
<reference evidence="1 2" key="1">
    <citation type="journal article" date="2019" name="Int. J. Syst. Evol. Microbiol.">
        <title>The Global Catalogue of Microorganisms (GCM) 10K type strain sequencing project: providing services to taxonomists for standard genome sequencing and annotation.</title>
        <authorList>
            <consortium name="The Broad Institute Genomics Platform"/>
            <consortium name="The Broad Institute Genome Sequencing Center for Infectious Disease"/>
            <person name="Wu L."/>
            <person name="Ma J."/>
        </authorList>
    </citation>
    <scope>NUCLEOTIDE SEQUENCE [LARGE SCALE GENOMIC DNA]</scope>
    <source>
        <strain evidence="1 2">JCM 6242</strain>
    </source>
</reference>
<dbReference type="EMBL" id="BAAAVI010000072">
    <property type="protein sequence ID" value="GAA2901756.1"/>
    <property type="molecule type" value="Genomic_DNA"/>
</dbReference>
<keyword evidence="2" id="KW-1185">Reference proteome</keyword>
<protein>
    <recommendedName>
        <fullName evidence="3">Transposase</fullName>
    </recommendedName>
</protein>